<dbReference type="EMBL" id="JAYKBW010000002">
    <property type="protein sequence ID" value="MEB3074101.1"/>
    <property type="molecule type" value="Genomic_DNA"/>
</dbReference>
<dbReference type="Proteomes" id="UP001311730">
    <property type="component" value="Unassembled WGS sequence"/>
</dbReference>
<dbReference type="SMART" id="SM00047">
    <property type="entry name" value="LYZ2"/>
    <property type="match status" value="1"/>
</dbReference>
<proteinExistence type="predicted"/>
<dbReference type="InterPro" id="IPR051056">
    <property type="entry name" value="Glycosyl_Hydrolase_73"/>
</dbReference>
<reference evidence="3 4" key="1">
    <citation type="submission" date="2023-12" db="EMBL/GenBank/DDBJ databases">
        <title>Genomic sequences of Capnocytophaga and Parvimonas strains.</title>
        <authorList>
            <person name="Watt R.M."/>
            <person name="Wang M."/>
            <person name="Yang T."/>
            <person name="Tong W.M."/>
        </authorList>
    </citation>
    <scope>NUCLEOTIDE SEQUENCE [LARGE SCALE GENOMIC DNA]</scope>
    <source>
        <strain evidence="3 4">CCUG 13096</strain>
    </source>
</reference>
<dbReference type="RefSeq" id="WP_323982562.1">
    <property type="nucleotide sequence ID" value="NZ_JAYKBW010000002.1"/>
</dbReference>
<sequence length="164" mass="18779">MNTFKEKYLPYALESERKTGISAVFILAQAALETGWGKYAPGNMFFGVKATKTTPPEKKQLLRTKEVLACPTPTKEGLFPEIISITKRADGKYLYIVRDWFKKYDSPEESFTDHALLLSQHPRYQKAMRYKSDPYRFAEEIAAAGYATDPQYAHKLKIIIDQLS</sequence>
<dbReference type="PANTHER" id="PTHR33308">
    <property type="entry name" value="PEPTIDOGLYCAN HYDROLASE FLGJ"/>
    <property type="match status" value="1"/>
</dbReference>
<dbReference type="Pfam" id="PF01832">
    <property type="entry name" value="Glucosaminidase"/>
    <property type="match status" value="1"/>
</dbReference>
<dbReference type="InterPro" id="IPR002901">
    <property type="entry name" value="MGlyc_endo_b_GlcNAc-like_dom"/>
</dbReference>
<accession>A0ABU5Z573</accession>
<dbReference type="Gene3D" id="1.10.530.10">
    <property type="match status" value="1"/>
</dbReference>
<feature type="domain" description="Mannosyl-glycoprotein endo-beta-N-acetylglucosamidase-like" evidence="2">
    <location>
        <begin position="1"/>
        <end position="164"/>
    </location>
</feature>
<organism evidence="3 4">
    <name type="scientific">Capnocytophaga gingivalis</name>
    <dbReference type="NCBI Taxonomy" id="1017"/>
    <lineage>
        <taxon>Bacteria</taxon>
        <taxon>Pseudomonadati</taxon>
        <taxon>Bacteroidota</taxon>
        <taxon>Flavobacteriia</taxon>
        <taxon>Flavobacteriales</taxon>
        <taxon>Flavobacteriaceae</taxon>
        <taxon>Capnocytophaga</taxon>
    </lineage>
</organism>
<evidence type="ECO:0000313" key="4">
    <source>
        <dbReference type="Proteomes" id="UP001311730"/>
    </source>
</evidence>
<protein>
    <submittedName>
        <fullName evidence="3">Glucosaminidase domain-containing protein</fullName>
    </submittedName>
</protein>
<evidence type="ECO:0000256" key="1">
    <source>
        <dbReference type="ARBA" id="ARBA00022801"/>
    </source>
</evidence>
<gene>
    <name evidence="3" type="ORF">VJJ08_02155</name>
</gene>
<dbReference type="PANTHER" id="PTHR33308:SF9">
    <property type="entry name" value="PEPTIDOGLYCAN HYDROLASE FLGJ"/>
    <property type="match status" value="1"/>
</dbReference>
<keyword evidence="4" id="KW-1185">Reference proteome</keyword>
<evidence type="ECO:0000313" key="3">
    <source>
        <dbReference type="EMBL" id="MEB3074101.1"/>
    </source>
</evidence>
<comment type="caution">
    <text evidence="3">The sequence shown here is derived from an EMBL/GenBank/DDBJ whole genome shotgun (WGS) entry which is preliminary data.</text>
</comment>
<name>A0ABU5Z573_9FLAO</name>
<keyword evidence="1" id="KW-0378">Hydrolase</keyword>
<evidence type="ECO:0000259" key="2">
    <source>
        <dbReference type="SMART" id="SM00047"/>
    </source>
</evidence>